<name>A0ABW0IQV4_9HYPH</name>
<dbReference type="CDD" id="cd00093">
    <property type="entry name" value="HTH_XRE"/>
    <property type="match status" value="1"/>
</dbReference>
<dbReference type="RefSeq" id="WP_377798155.1">
    <property type="nucleotide sequence ID" value="NZ_JBHSLW010000011.1"/>
</dbReference>
<sequence length="105" mass="11605">MAAEIEIVATLPPMHPGEMLREEFLKPLGLSPGRVARACGIPRTRIERIAAEKIGVTGDSALRLARFFGTSPEFWMNLQSRYEIETARLNAADEIAAIRQLEQAA</sequence>
<dbReference type="PANTHER" id="PTHR36924">
    <property type="entry name" value="ANTITOXIN HIGA-1"/>
    <property type="match status" value="1"/>
</dbReference>
<dbReference type="NCBIfam" id="TIGR02607">
    <property type="entry name" value="antidote_HigA"/>
    <property type="match status" value="1"/>
</dbReference>
<dbReference type="Proteomes" id="UP001596053">
    <property type="component" value="Unassembled WGS sequence"/>
</dbReference>
<comment type="caution">
    <text evidence="3">The sequence shown here is derived from an EMBL/GenBank/DDBJ whole genome shotgun (WGS) entry which is preliminary data.</text>
</comment>
<protein>
    <submittedName>
        <fullName evidence="3">HigA family addiction module antitoxin</fullName>
    </submittedName>
</protein>
<dbReference type="Gene3D" id="1.10.260.40">
    <property type="entry name" value="lambda repressor-like DNA-binding domains"/>
    <property type="match status" value="1"/>
</dbReference>
<dbReference type="InterPro" id="IPR001387">
    <property type="entry name" value="Cro/C1-type_HTH"/>
</dbReference>
<evidence type="ECO:0000256" key="1">
    <source>
        <dbReference type="ARBA" id="ARBA00023125"/>
    </source>
</evidence>
<accession>A0ABW0IQV4</accession>
<keyword evidence="1" id="KW-0238">DNA-binding</keyword>
<dbReference type="Pfam" id="PF01381">
    <property type="entry name" value="HTH_3"/>
    <property type="match status" value="1"/>
</dbReference>
<feature type="domain" description="HTH cro/C1-type" evidence="2">
    <location>
        <begin position="19"/>
        <end position="75"/>
    </location>
</feature>
<gene>
    <name evidence="3" type="ORF">ACFPOB_10600</name>
</gene>
<dbReference type="EMBL" id="JBHSLW010000011">
    <property type="protein sequence ID" value="MFC5420011.1"/>
    <property type="molecule type" value="Genomic_DNA"/>
</dbReference>
<dbReference type="SMART" id="SM00530">
    <property type="entry name" value="HTH_XRE"/>
    <property type="match status" value="1"/>
</dbReference>
<dbReference type="PANTHER" id="PTHR36924:SF1">
    <property type="entry name" value="ANTITOXIN HIGA-1"/>
    <property type="match status" value="1"/>
</dbReference>
<reference evidence="4" key="1">
    <citation type="journal article" date="2019" name="Int. J. Syst. Evol. Microbiol.">
        <title>The Global Catalogue of Microorganisms (GCM) 10K type strain sequencing project: providing services to taxonomists for standard genome sequencing and annotation.</title>
        <authorList>
            <consortium name="The Broad Institute Genomics Platform"/>
            <consortium name="The Broad Institute Genome Sequencing Center for Infectious Disease"/>
            <person name="Wu L."/>
            <person name="Ma J."/>
        </authorList>
    </citation>
    <scope>NUCLEOTIDE SEQUENCE [LARGE SCALE GENOMIC DNA]</scope>
    <source>
        <strain evidence="4">NCAIM B.01391</strain>
    </source>
</reference>
<keyword evidence="4" id="KW-1185">Reference proteome</keyword>
<dbReference type="InterPro" id="IPR013430">
    <property type="entry name" value="Toxin_antidote_HigA"/>
</dbReference>
<evidence type="ECO:0000313" key="3">
    <source>
        <dbReference type="EMBL" id="MFC5420011.1"/>
    </source>
</evidence>
<evidence type="ECO:0000259" key="2">
    <source>
        <dbReference type="SMART" id="SM00530"/>
    </source>
</evidence>
<dbReference type="InterPro" id="IPR010982">
    <property type="entry name" value="Lambda_DNA-bd_dom_sf"/>
</dbReference>
<organism evidence="3 4">
    <name type="scientific">Bosea eneae</name>
    <dbReference type="NCBI Taxonomy" id="151454"/>
    <lineage>
        <taxon>Bacteria</taxon>
        <taxon>Pseudomonadati</taxon>
        <taxon>Pseudomonadota</taxon>
        <taxon>Alphaproteobacteria</taxon>
        <taxon>Hyphomicrobiales</taxon>
        <taxon>Boseaceae</taxon>
        <taxon>Bosea</taxon>
    </lineage>
</organism>
<evidence type="ECO:0000313" key="4">
    <source>
        <dbReference type="Proteomes" id="UP001596053"/>
    </source>
</evidence>
<dbReference type="SUPFAM" id="SSF47413">
    <property type="entry name" value="lambda repressor-like DNA-binding domains"/>
    <property type="match status" value="1"/>
</dbReference>
<proteinExistence type="predicted"/>